<gene>
    <name evidence="4" type="primary">higA</name>
    <name evidence="4" type="ORF">E3T55_10830</name>
</gene>
<dbReference type="InterPro" id="IPR010359">
    <property type="entry name" value="IrrE_HExxH"/>
</dbReference>
<sequence length="390" mass="42484">MATNYRVQNQCPTPRDLGHQDRRLPLSNREEDTMSDLANRTIAEAFPVGEYLRDEIEARDWSVSEFAHIIGRPLQAVSEILNGKKLLTVETAVEIARATGTEALTWLTLQNRYALWAQAEAHAPKLLDIERRAALANLVPMAELRKRGLIQAGDVAVEEAQVWSVLRAAPGAHRANFALAARRTLEAEPLSPAQTAWLAFSAKAARDLNSSSYDGPGLKELGETLTRRLSTLDALSSVPALFAQVGVRVVHLAAFKSGKIDGACFTDERGPTIAVSGRGNAMDKLIFTLLHETAHVVLGHANDGIVIDDQTDPQSMDDQEREADALASSWTLHQPLPSGVRISAKEVERCATVQGVHPALVVGRLHFDGVVPWGHLNGLVPKVDAILARW</sequence>
<dbReference type="InterPro" id="IPR010982">
    <property type="entry name" value="Lambda_DNA-bd_dom_sf"/>
</dbReference>
<dbReference type="AlphaFoldDB" id="A0A4R8ZZJ9"/>
<evidence type="ECO:0000259" key="3">
    <source>
        <dbReference type="PROSITE" id="PS50943"/>
    </source>
</evidence>
<dbReference type="Pfam" id="PF06114">
    <property type="entry name" value="Peptidase_M78"/>
    <property type="match status" value="1"/>
</dbReference>
<dbReference type="Pfam" id="PF01381">
    <property type="entry name" value="HTH_3"/>
    <property type="match status" value="1"/>
</dbReference>
<dbReference type="SUPFAM" id="SSF47413">
    <property type="entry name" value="lambda repressor-like DNA-binding domains"/>
    <property type="match status" value="1"/>
</dbReference>
<feature type="compositionally biased region" description="Polar residues" evidence="2">
    <location>
        <begin position="1"/>
        <end position="12"/>
    </location>
</feature>
<dbReference type="PANTHER" id="PTHR43236">
    <property type="entry name" value="ANTITOXIN HIGA1"/>
    <property type="match status" value="1"/>
</dbReference>
<dbReference type="CDD" id="cd00093">
    <property type="entry name" value="HTH_XRE"/>
    <property type="match status" value="1"/>
</dbReference>
<dbReference type="SMART" id="SM00530">
    <property type="entry name" value="HTH_XRE"/>
    <property type="match status" value="1"/>
</dbReference>
<evidence type="ECO:0000313" key="4">
    <source>
        <dbReference type="EMBL" id="TFD49572.1"/>
    </source>
</evidence>
<accession>A0A4R8ZZJ9</accession>
<evidence type="ECO:0000256" key="1">
    <source>
        <dbReference type="ARBA" id="ARBA00007227"/>
    </source>
</evidence>
<keyword evidence="5" id="KW-1185">Reference proteome</keyword>
<dbReference type="Proteomes" id="UP000297447">
    <property type="component" value="Unassembled WGS sequence"/>
</dbReference>
<feature type="domain" description="HTH cro/C1-type" evidence="3">
    <location>
        <begin position="52"/>
        <end position="107"/>
    </location>
</feature>
<dbReference type="PROSITE" id="PS50943">
    <property type="entry name" value="HTH_CROC1"/>
    <property type="match status" value="1"/>
</dbReference>
<comment type="caution">
    <text evidence="4">The sequence shown here is derived from an EMBL/GenBank/DDBJ whole genome shotgun (WGS) entry which is preliminary data.</text>
</comment>
<reference evidence="4 5" key="1">
    <citation type="submission" date="2019-03" db="EMBL/GenBank/DDBJ databases">
        <title>Genomics of glacier-inhabiting Cryobacterium strains.</title>
        <authorList>
            <person name="Liu Q."/>
            <person name="Xin Y.-H."/>
        </authorList>
    </citation>
    <scope>NUCLEOTIDE SEQUENCE [LARGE SCALE GENOMIC DNA]</scope>
    <source>
        <strain evidence="4 5">Hh14</strain>
    </source>
</reference>
<dbReference type="EMBL" id="SOHE01000048">
    <property type="protein sequence ID" value="TFD49572.1"/>
    <property type="molecule type" value="Genomic_DNA"/>
</dbReference>
<dbReference type="OrthoDB" id="9794834at2"/>
<protein>
    <submittedName>
        <fullName evidence="4">Addiction module antidote protein, HigA family</fullName>
    </submittedName>
</protein>
<evidence type="ECO:0000313" key="5">
    <source>
        <dbReference type="Proteomes" id="UP000297447"/>
    </source>
</evidence>
<dbReference type="InterPro" id="IPR013430">
    <property type="entry name" value="Toxin_antidote_HigA"/>
</dbReference>
<dbReference type="PANTHER" id="PTHR43236:SF2">
    <property type="entry name" value="BLL0069 PROTEIN"/>
    <property type="match status" value="1"/>
</dbReference>
<feature type="compositionally biased region" description="Basic and acidic residues" evidence="2">
    <location>
        <begin position="16"/>
        <end position="31"/>
    </location>
</feature>
<dbReference type="Gene3D" id="1.10.10.2910">
    <property type="match status" value="1"/>
</dbReference>
<dbReference type="InterPro" id="IPR052345">
    <property type="entry name" value="Rad_response_metalloprotease"/>
</dbReference>
<evidence type="ECO:0000256" key="2">
    <source>
        <dbReference type="SAM" id="MobiDB-lite"/>
    </source>
</evidence>
<feature type="region of interest" description="Disordered" evidence="2">
    <location>
        <begin position="1"/>
        <end position="31"/>
    </location>
</feature>
<proteinExistence type="inferred from homology"/>
<dbReference type="InterPro" id="IPR001387">
    <property type="entry name" value="Cro/C1-type_HTH"/>
</dbReference>
<name>A0A4R8ZZJ9_9MICO</name>
<dbReference type="GO" id="GO:0003677">
    <property type="term" value="F:DNA binding"/>
    <property type="evidence" value="ECO:0007669"/>
    <property type="project" value="InterPro"/>
</dbReference>
<dbReference type="Gene3D" id="1.10.260.40">
    <property type="entry name" value="lambda repressor-like DNA-binding domains"/>
    <property type="match status" value="1"/>
</dbReference>
<organism evidence="4 5">
    <name type="scientific">Cryobacterium frigoriphilum</name>
    <dbReference type="NCBI Taxonomy" id="1259150"/>
    <lineage>
        <taxon>Bacteria</taxon>
        <taxon>Bacillati</taxon>
        <taxon>Actinomycetota</taxon>
        <taxon>Actinomycetes</taxon>
        <taxon>Micrococcales</taxon>
        <taxon>Microbacteriaceae</taxon>
        <taxon>Cryobacterium</taxon>
    </lineage>
</organism>
<comment type="similarity">
    <text evidence="1">Belongs to the short-chain fatty acyl-CoA assimilation regulator (ScfR) family.</text>
</comment>
<dbReference type="NCBIfam" id="TIGR02607">
    <property type="entry name" value="antidote_HigA"/>
    <property type="match status" value="1"/>
</dbReference>